<dbReference type="Proteomes" id="UP000054279">
    <property type="component" value="Unassembled WGS sequence"/>
</dbReference>
<dbReference type="HOGENOM" id="CLU_037356_2_0_1"/>
<dbReference type="EMBL" id="KN837124">
    <property type="protein sequence ID" value="KIJ43266.1"/>
    <property type="molecule type" value="Genomic_DNA"/>
</dbReference>
<organism evidence="2 3">
    <name type="scientific">Sphaerobolus stellatus (strain SS14)</name>
    <dbReference type="NCBI Taxonomy" id="990650"/>
    <lineage>
        <taxon>Eukaryota</taxon>
        <taxon>Fungi</taxon>
        <taxon>Dikarya</taxon>
        <taxon>Basidiomycota</taxon>
        <taxon>Agaricomycotina</taxon>
        <taxon>Agaricomycetes</taxon>
        <taxon>Phallomycetidae</taxon>
        <taxon>Geastrales</taxon>
        <taxon>Sphaerobolaceae</taxon>
        <taxon>Sphaerobolus</taxon>
    </lineage>
</organism>
<name>A0A0C9VXT7_SPHS4</name>
<gene>
    <name evidence="2" type="ORF">M422DRAFT_253469</name>
</gene>
<reference evidence="2 3" key="1">
    <citation type="submission" date="2014-06" db="EMBL/GenBank/DDBJ databases">
        <title>Evolutionary Origins and Diversification of the Mycorrhizal Mutualists.</title>
        <authorList>
            <consortium name="DOE Joint Genome Institute"/>
            <consortium name="Mycorrhizal Genomics Consortium"/>
            <person name="Kohler A."/>
            <person name="Kuo A."/>
            <person name="Nagy L.G."/>
            <person name="Floudas D."/>
            <person name="Copeland A."/>
            <person name="Barry K.W."/>
            <person name="Cichocki N."/>
            <person name="Veneault-Fourrey C."/>
            <person name="LaButti K."/>
            <person name="Lindquist E.A."/>
            <person name="Lipzen A."/>
            <person name="Lundell T."/>
            <person name="Morin E."/>
            <person name="Murat C."/>
            <person name="Riley R."/>
            <person name="Ohm R."/>
            <person name="Sun H."/>
            <person name="Tunlid A."/>
            <person name="Henrissat B."/>
            <person name="Grigoriev I.V."/>
            <person name="Hibbett D.S."/>
            <person name="Martin F."/>
        </authorList>
    </citation>
    <scope>NUCLEOTIDE SEQUENCE [LARGE SCALE GENOMIC DNA]</scope>
    <source>
        <strain evidence="2 3">SS14</strain>
    </source>
</reference>
<feature type="compositionally biased region" description="Polar residues" evidence="1">
    <location>
        <begin position="55"/>
        <end position="67"/>
    </location>
</feature>
<evidence type="ECO:0000256" key="1">
    <source>
        <dbReference type="SAM" id="MobiDB-lite"/>
    </source>
</evidence>
<protein>
    <submittedName>
        <fullName evidence="2">Uncharacterized protein</fullName>
    </submittedName>
</protein>
<evidence type="ECO:0000313" key="2">
    <source>
        <dbReference type="EMBL" id="KIJ43266.1"/>
    </source>
</evidence>
<proteinExistence type="predicted"/>
<accession>A0A0C9VXT7</accession>
<dbReference type="AlphaFoldDB" id="A0A0C9VXT7"/>
<evidence type="ECO:0000313" key="3">
    <source>
        <dbReference type="Proteomes" id="UP000054279"/>
    </source>
</evidence>
<feature type="region of interest" description="Disordered" evidence="1">
    <location>
        <begin position="55"/>
        <end position="74"/>
    </location>
</feature>
<sequence length="160" mass="18600">MWPKLGQYINNIGDERDAAEKELTEEKSTNYRLQEEIDDLLNKIKVMETQITSLQTTQHSSDRSMTVTSPTDTYSSDDSSFRNHVLIYDKQPNHWLLHMWKMLKDWHTNPMSVLNAIRDNNEGYILEEDIDVAAWISKISAGIPRITFMNQMKVSTAVHI</sequence>
<keyword evidence="3" id="KW-1185">Reference proteome</keyword>